<dbReference type="Proteomes" id="UP000499080">
    <property type="component" value="Unassembled WGS sequence"/>
</dbReference>
<sequence>MDAGSQEDMNVPFLKQHEGYFGTDLVILNHGQMTRTIPELASSLKISAPHQLSSPSILTDSLFPDHPYRLSSPTILTDSLLRPFLQTLLRHSPKTLSRHRIDSLPRPSV</sequence>
<reference evidence="1 2" key="1">
    <citation type="journal article" date="2019" name="Sci. Rep.">
        <title>Orb-weaving spider Araneus ventricosus genome elucidates the spidroin gene catalogue.</title>
        <authorList>
            <person name="Kono N."/>
            <person name="Nakamura H."/>
            <person name="Ohtoshi R."/>
            <person name="Moran D.A.P."/>
            <person name="Shinohara A."/>
            <person name="Yoshida Y."/>
            <person name="Fujiwara M."/>
            <person name="Mori M."/>
            <person name="Tomita M."/>
            <person name="Arakawa K."/>
        </authorList>
    </citation>
    <scope>NUCLEOTIDE SEQUENCE [LARGE SCALE GENOMIC DNA]</scope>
</reference>
<dbReference type="AlphaFoldDB" id="A0A4Y2E349"/>
<dbReference type="EMBL" id="BGPR01000477">
    <property type="protein sequence ID" value="GBM22275.1"/>
    <property type="molecule type" value="Genomic_DNA"/>
</dbReference>
<comment type="caution">
    <text evidence="1">The sequence shown here is derived from an EMBL/GenBank/DDBJ whole genome shotgun (WGS) entry which is preliminary data.</text>
</comment>
<proteinExistence type="predicted"/>
<name>A0A4Y2E349_ARAVE</name>
<evidence type="ECO:0000313" key="2">
    <source>
        <dbReference type="Proteomes" id="UP000499080"/>
    </source>
</evidence>
<organism evidence="1 2">
    <name type="scientific">Araneus ventricosus</name>
    <name type="common">Orbweaver spider</name>
    <name type="synonym">Epeira ventricosa</name>
    <dbReference type="NCBI Taxonomy" id="182803"/>
    <lineage>
        <taxon>Eukaryota</taxon>
        <taxon>Metazoa</taxon>
        <taxon>Ecdysozoa</taxon>
        <taxon>Arthropoda</taxon>
        <taxon>Chelicerata</taxon>
        <taxon>Arachnida</taxon>
        <taxon>Araneae</taxon>
        <taxon>Araneomorphae</taxon>
        <taxon>Entelegynae</taxon>
        <taxon>Araneoidea</taxon>
        <taxon>Araneidae</taxon>
        <taxon>Araneus</taxon>
    </lineage>
</organism>
<evidence type="ECO:0000313" key="1">
    <source>
        <dbReference type="EMBL" id="GBM22275.1"/>
    </source>
</evidence>
<protein>
    <submittedName>
        <fullName evidence="1">Uncharacterized protein</fullName>
    </submittedName>
</protein>
<keyword evidence="2" id="KW-1185">Reference proteome</keyword>
<accession>A0A4Y2E349</accession>
<gene>
    <name evidence="1" type="ORF">AVEN_144651_1</name>
</gene>